<evidence type="ECO:0000313" key="3">
    <source>
        <dbReference type="Proteomes" id="UP000799118"/>
    </source>
</evidence>
<proteinExistence type="predicted"/>
<dbReference type="Proteomes" id="UP000799118">
    <property type="component" value="Unassembled WGS sequence"/>
</dbReference>
<accession>A0A6A4H1L9</accession>
<dbReference type="EMBL" id="ML769604">
    <property type="protein sequence ID" value="KAE9392092.1"/>
    <property type="molecule type" value="Genomic_DNA"/>
</dbReference>
<organism evidence="2 3">
    <name type="scientific">Gymnopus androsaceus JB14</name>
    <dbReference type="NCBI Taxonomy" id="1447944"/>
    <lineage>
        <taxon>Eukaryota</taxon>
        <taxon>Fungi</taxon>
        <taxon>Dikarya</taxon>
        <taxon>Basidiomycota</taxon>
        <taxon>Agaricomycotina</taxon>
        <taxon>Agaricomycetes</taxon>
        <taxon>Agaricomycetidae</taxon>
        <taxon>Agaricales</taxon>
        <taxon>Marasmiineae</taxon>
        <taxon>Omphalotaceae</taxon>
        <taxon>Gymnopus</taxon>
    </lineage>
</organism>
<keyword evidence="1" id="KW-0732">Signal</keyword>
<evidence type="ECO:0000313" key="2">
    <source>
        <dbReference type="EMBL" id="KAE9392092.1"/>
    </source>
</evidence>
<keyword evidence="3" id="KW-1185">Reference proteome</keyword>
<feature type="signal peptide" evidence="1">
    <location>
        <begin position="1"/>
        <end position="19"/>
    </location>
</feature>
<sequence>MHLLFWFWQARFVLQPGQSRPAFGRISAYLSTLSSRTPVSDDFDDSPQSAIRRTEAFRVPAFRRETASQTDGAVVVVRRSQRLASRPIKASSTATKPQGRKKATQDVLEHLKCSTNGTWKSDDESISAAPFKIKKLETRKKVKRFFGVSDENAVSKGPGLVRKLMVHFEFSWCQIFCWSELKDRNVYRFVDPLLLL</sequence>
<evidence type="ECO:0000256" key="1">
    <source>
        <dbReference type="SAM" id="SignalP"/>
    </source>
</evidence>
<name>A0A6A4H1L9_9AGAR</name>
<feature type="chain" id="PRO_5025520053" evidence="1">
    <location>
        <begin position="20"/>
        <end position="196"/>
    </location>
</feature>
<protein>
    <submittedName>
        <fullName evidence="2">Uncharacterized protein</fullName>
    </submittedName>
</protein>
<dbReference type="AlphaFoldDB" id="A0A6A4H1L9"/>
<gene>
    <name evidence="2" type="ORF">BT96DRAFT_1000644</name>
</gene>
<reference evidence="2" key="1">
    <citation type="journal article" date="2019" name="Environ. Microbiol.">
        <title>Fungal ecological strategies reflected in gene transcription - a case study of two litter decomposers.</title>
        <authorList>
            <person name="Barbi F."/>
            <person name="Kohler A."/>
            <person name="Barry K."/>
            <person name="Baskaran P."/>
            <person name="Daum C."/>
            <person name="Fauchery L."/>
            <person name="Ihrmark K."/>
            <person name="Kuo A."/>
            <person name="LaButti K."/>
            <person name="Lipzen A."/>
            <person name="Morin E."/>
            <person name="Grigoriev I.V."/>
            <person name="Henrissat B."/>
            <person name="Lindahl B."/>
            <person name="Martin F."/>
        </authorList>
    </citation>
    <scope>NUCLEOTIDE SEQUENCE</scope>
    <source>
        <strain evidence="2">JB14</strain>
    </source>
</reference>